<evidence type="ECO:0000259" key="6">
    <source>
        <dbReference type="PROSITE" id="PS51157"/>
    </source>
</evidence>
<feature type="non-terminal residue" evidence="7">
    <location>
        <position position="1"/>
    </location>
</feature>
<dbReference type="InterPro" id="IPR003126">
    <property type="entry name" value="Znf_UBR"/>
</dbReference>
<feature type="compositionally biased region" description="Low complexity" evidence="5">
    <location>
        <begin position="1916"/>
        <end position="1941"/>
    </location>
</feature>
<dbReference type="GO" id="GO:0004842">
    <property type="term" value="F:ubiquitin-protein transferase activity"/>
    <property type="evidence" value="ECO:0007669"/>
    <property type="project" value="TreeGrafter"/>
</dbReference>
<evidence type="ECO:0000313" key="7">
    <source>
        <dbReference type="EMBL" id="POI33936.1"/>
    </source>
</evidence>
<dbReference type="SUPFAM" id="SSF50978">
    <property type="entry name" value="WD40 repeat-like"/>
    <property type="match status" value="1"/>
</dbReference>
<dbReference type="GO" id="GO:0005829">
    <property type="term" value="C:cytosol"/>
    <property type="evidence" value="ECO:0007669"/>
    <property type="project" value="TreeGrafter"/>
</dbReference>
<keyword evidence="8" id="KW-1185">Reference proteome</keyword>
<evidence type="ECO:0000256" key="1">
    <source>
        <dbReference type="ARBA" id="ARBA00022723"/>
    </source>
</evidence>
<comment type="caution">
    <text evidence="7">The sequence shown here is derived from an EMBL/GenBank/DDBJ whole genome shotgun (WGS) entry which is preliminary data.</text>
</comment>
<feature type="compositionally biased region" description="Basic and acidic residues" evidence="5">
    <location>
        <begin position="1947"/>
        <end position="1958"/>
    </location>
</feature>
<feature type="compositionally biased region" description="Acidic residues" evidence="5">
    <location>
        <begin position="1252"/>
        <end position="1261"/>
    </location>
</feature>
<dbReference type="GO" id="GO:0005813">
    <property type="term" value="C:centrosome"/>
    <property type="evidence" value="ECO:0007669"/>
    <property type="project" value="TreeGrafter"/>
</dbReference>
<feature type="non-terminal residue" evidence="7">
    <location>
        <position position="2791"/>
    </location>
</feature>
<dbReference type="InterPro" id="IPR045189">
    <property type="entry name" value="UBR4-like"/>
</dbReference>
<feature type="region of interest" description="Disordered" evidence="5">
    <location>
        <begin position="1356"/>
        <end position="1486"/>
    </location>
</feature>
<dbReference type="GO" id="GO:0016020">
    <property type="term" value="C:membrane"/>
    <property type="evidence" value="ECO:0007669"/>
    <property type="project" value="TreeGrafter"/>
</dbReference>
<dbReference type="GO" id="GO:0006511">
    <property type="term" value="P:ubiquitin-dependent protein catabolic process"/>
    <property type="evidence" value="ECO:0007669"/>
    <property type="project" value="TreeGrafter"/>
</dbReference>
<accession>A0A2P4TC41</accession>
<dbReference type="InterPro" id="IPR047509">
    <property type="entry name" value="UBR4-like_UBR-box"/>
</dbReference>
<dbReference type="GO" id="GO:0008270">
    <property type="term" value="F:zinc ion binding"/>
    <property type="evidence" value="ECO:0007669"/>
    <property type="project" value="UniProtKB-KW"/>
</dbReference>
<dbReference type="SMART" id="SM00396">
    <property type="entry name" value="ZnF_UBR1"/>
    <property type="match status" value="1"/>
</dbReference>
<dbReference type="Pfam" id="PF19423">
    <property type="entry name" value="E3_UBR4_N"/>
    <property type="match status" value="1"/>
</dbReference>
<feature type="compositionally biased region" description="Acidic residues" evidence="5">
    <location>
        <begin position="1473"/>
        <end position="1482"/>
    </location>
</feature>
<dbReference type="PROSITE" id="PS51157">
    <property type="entry name" value="ZF_UBR"/>
    <property type="match status" value="1"/>
</dbReference>
<feature type="compositionally biased region" description="Polar residues" evidence="5">
    <location>
        <begin position="1397"/>
        <end position="1407"/>
    </location>
</feature>
<feature type="zinc finger region" description="UBR-type" evidence="4">
    <location>
        <begin position="356"/>
        <end position="429"/>
    </location>
</feature>
<gene>
    <name evidence="7" type="ORF">CIB84_002312</name>
</gene>
<feature type="domain" description="UBR-type" evidence="6">
    <location>
        <begin position="356"/>
        <end position="429"/>
    </location>
</feature>
<dbReference type="Pfam" id="PF24079">
    <property type="entry name" value="UBR4"/>
    <property type="match status" value="1"/>
</dbReference>
<dbReference type="EMBL" id="PPHD01002636">
    <property type="protein sequence ID" value="POI33936.1"/>
    <property type="molecule type" value="Genomic_DNA"/>
</dbReference>
<keyword evidence="1" id="KW-0479">Metal-binding</keyword>
<evidence type="ECO:0000256" key="2">
    <source>
        <dbReference type="ARBA" id="ARBA00022771"/>
    </source>
</evidence>
<proteinExistence type="predicted"/>
<dbReference type="PANTHER" id="PTHR21725:SF1">
    <property type="entry name" value="E3 UBIQUITIN-PROTEIN LIGASE UBR4"/>
    <property type="match status" value="1"/>
</dbReference>
<keyword evidence="3" id="KW-0862">Zinc</keyword>
<dbReference type="GO" id="GO:0005654">
    <property type="term" value="C:nucleoplasm"/>
    <property type="evidence" value="ECO:0007669"/>
    <property type="project" value="TreeGrafter"/>
</dbReference>
<name>A0A2P4TC41_BAMTH</name>
<dbReference type="OrthoDB" id="30336at2759"/>
<feature type="region of interest" description="Disordered" evidence="5">
    <location>
        <begin position="1916"/>
        <end position="1962"/>
    </location>
</feature>
<feature type="compositionally biased region" description="Polar residues" evidence="5">
    <location>
        <begin position="434"/>
        <end position="446"/>
    </location>
</feature>
<protein>
    <recommendedName>
        <fullName evidence="6">UBR-type domain-containing protein</fullName>
    </recommendedName>
</protein>
<feature type="compositionally biased region" description="Polar residues" evidence="5">
    <location>
        <begin position="1239"/>
        <end position="1248"/>
    </location>
</feature>
<reference evidence="7 8" key="1">
    <citation type="submission" date="2018-01" db="EMBL/GenBank/DDBJ databases">
        <title>Comparison of the Chinese Bamboo Partridge and Red Junglefowl genome sequences highlights the importance of demography in genome evolution.</title>
        <authorList>
            <person name="Tiley G.P."/>
            <person name="Kimball R.T."/>
            <person name="Braun E.L."/>
            <person name="Burleigh J.G."/>
        </authorList>
    </citation>
    <scope>NUCLEOTIDE SEQUENCE [LARGE SCALE GENOMIC DNA]</scope>
    <source>
        <strain evidence="7">RTK389</strain>
        <tissue evidence="7">Blood</tissue>
    </source>
</reference>
<evidence type="ECO:0000256" key="3">
    <source>
        <dbReference type="ARBA" id="ARBA00022833"/>
    </source>
</evidence>
<feature type="compositionally biased region" description="Low complexity" evidence="5">
    <location>
        <begin position="1356"/>
        <end position="1378"/>
    </location>
</feature>
<dbReference type="InterPro" id="IPR056530">
    <property type="entry name" value="UBR4-like_dom"/>
</dbReference>
<dbReference type="CDD" id="cd19680">
    <property type="entry name" value="UBR-box_UBR4"/>
    <property type="match status" value="1"/>
</dbReference>
<dbReference type="Pfam" id="PF02207">
    <property type="entry name" value="zf-UBR"/>
    <property type="match status" value="1"/>
</dbReference>
<evidence type="ECO:0000256" key="5">
    <source>
        <dbReference type="SAM" id="MobiDB-lite"/>
    </source>
</evidence>
<evidence type="ECO:0000256" key="4">
    <source>
        <dbReference type="PROSITE-ProRule" id="PRU00508"/>
    </source>
</evidence>
<feature type="region of interest" description="Disordered" evidence="5">
    <location>
        <begin position="434"/>
        <end position="485"/>
    </location>
</feature>
<dbReference type="InterPro" id="IPR045841">
    <property type="entry name" value="E3_UBR4_N"/>
</dbReference>
<organism evidence="7 8">
    <name type="scientific">Bambusicola thoracicus</name>
    <name type="common">Chinese bamboo-partridge</name>
    <name type="synonym">Perdix thoracica</name>
    <dbReference type="NCBI Taxonomy" id="9083"/>
    <lineage>
        <taxon>Eukaryota</taxon>
        <taxon>Metazoa</taxon>
        <taxon>Chordata</taxon>
        <taxon>Craniata</taxon>
        <taxon>Vertebrata</taxon>
        <taxon>Euteleostomi</taxon>
        <taxon>Archelosauria</taxon>
        <taxon>Archosauria</taxon>
        <taxon>Dinosauria</taxon>
        <taxon>Saurischia</taxon>
        <taxon>Theropoda</taxon>
        <taxon>Coelurosauria</taxon>
        <taxon>Aves</taxon>
        <taxon>Neognathae</taxon>
        <taxon>Galloanserae</taxon>
        <taxon>Galliformes</taxon>
        <taxon>Phasianidae</taxon>
        <taxon>Perdicinae</taxon>
        <taxon>Bambusicola</taxon>
    </lineage>
</organism>
<dbReference type="PANTHER" id="PTHR21725">
    <property type="entry name" value="E3 UBIQUITIN-PROTEIN LIGASE UBR4"/>
    <property type="match status" value="1"/>
</dbReference>
<feature type="compositionally biased region" description="Low complexity" evidence="5">
    <location>
        <begin position="1421"/>
        <end position="1431"/>
    </location>
</feature>
<feature type="compositionally biased region" description="Basic and acidic residues" evidence="5">
    <location>
        <begin position="1273"/>
        <end position="1287"/>
    </location>
</feature>
<feature type="region of interest" description="Disordered" evidence="5">
    <location>
        <begin position="1234"/>
        <end position="1287"/>
    </location>
</feature>
<dbReference type="InterPro" id="IPR036322">
    <property type="entry name" value="WD40_repeat_dom_sf"/>
</dbReference>
<sequence length="2791" mass="307982">WSDDLNPPQVIHSLLPLLLETSTESVAEISSNSLERILGPAESDEFLARVYEKLITGCYNILAHHSDPNSGLDESILEECLQHLEKQLESSQARKAMEEFFSESGELVQIMMATANENLSAKFCNRVLKFFTKLFQLTEKSPNPSLLRLCGSLAQLACVEPIRLQAWLTRMTMSPPKDSDQLDVVQENRQLLQLLTTYIVRENSQVGEGVCTVLLSTLIPMATEMLANGDGTGFPELMVVMATLASAGQGAGHLQLHGAAVDWLGKCKKYLSQKNVVEKMNANVMQGKHVTILECTCHIVSYLADVTNALSQTSGQGPSHLSVDGEERAIEVDSDWVEELAVEEEDSQAEDSDEDSLCNKLCTFTITQKEFMNQHWYHCHTCKMVDGVGVCTVCAKVCHKDHEISYAKYGSFFCDCGAKEDGSCLALVKRTPSSGMSSTMKESAFQSEPRVPESVIRHASTSPAEKAKVTISEGKGPDEEKPKKSSLCRNVEGCREELQSQANFSFAPLVLEMLNFLMDAIQINFQQASAMGSSSRAQQALNELHTLDKSVEMTDQLMVPTLGSQEGAFENVRMNYSGDQGQTIRQLISAHVLRRVAMCVLSSPHGRRQHLAVSHEKGKITVLQLSALLKQADSSKRKLTLTRLASAPVPFTVLSLTGNPCKEDYLAVCGLKDCHVLTFSSSGSVSDHLVLHPQLATGNFIIKAVWLPGSQTELAIVTADFVKIYDLSVDALSPTFYFLLPSSKIRDVTFLFNEEGKNIIVIMSSAGYIYTQLMEEASSAQHGPFYVTNVLEVNHEDLKDSNGQVAGGGVSVYYSHVLQMLFFSYCQGKSFAATISRASLEVQRLFPINIKSSNGGSKTSPALCQWSEVMNHPGLVCCVQQTTGVPLVVMVKPDTFLIQEIKTLPAKAKYFMSKTSILSLLATRTSSQVNFPIDFFEHNQQLTDVEFGGNDLLQVYNAQQIKHRLNSTGMYVANTKPGGFTIEVTNNNSTMVMTGMRIQIGTQAIERAPSYLEIFGRTMQLNLTRARWFDFPFTREEALQADKKLTFFMGIFVCSWKQEKNKAAAQELATMLLSMPAPSSVQQQTKSLLASLHTSRSAYHNHKDQALLSKAIQYLSSSTKEGKDLDPEVFQRLVITARSIAIMRPNNLVHYTESKLSQLETGREACFYSSLGLTHVEATVNALVDIIHGYCTCELDCIHTASKIYMQMLLCPDPAVSFSCKQALIRVLRPRNKRRHVTLPSSPRSNTPMGDKDDDDDDDAEDKLQSSGIANGEHIRQESQEQSEVDHGDFEMVSESMVLETSENVNNGNPSPLEALLAGAEGFPPMLDIPPDADDETMVELAIALSLQQDQQGSSSSALGLQSLGLSGQAPSSSSLDAGTLSDTTASAPASDDEGSTAATDGSTLRTSPADHGGSVGSESGGSAVDSVAGEHSVSGRSSAYGDTTAEGHPAGPGSVSSSTGAISTTTGQQEGDGSEGEGEAEGDVHTSNRQGALFSLSKVMLLLCGVIVCSGVTRWLHMVRLMLLERLLQNLPQLRNVGGVRAIPYMQVILMLTTDLDGDDEKDKGALDNLLSQLIAELCMEKKASCSTSRRALKRGCKDSVLHSVSKEALSVQDVSKKNERSPVNEVHLVVMRLLSVFMSRTKSGSKSSICESSSLISSATAAALLSSGAVDYCLHVLKSLLEYWKSQQNDEEPVATSQLLKPHTTSSPPDMSPFFLRQYVKGHAADVFEAYTQLLTEMVLRLPYQIKKIADTNSRIPPPVFDHSWFYFLSEYLMIQQTPFVRRQVRKLLLFICGSKDKYRQLRDLHTLDSHVRGIKKLLEEQGIFLRASVVTASSGSALQYDTLISLMEHLKACAEIATQRTVNWQKFCIKDDSVLYFLLQVSFLVDEGVSPVLLQLLSCALCGSKVLSVASSSGSSSTSSTSAPAASGSGQPATQSKSSTKKSKKEEKEKEREGESSGSQEDQLCTALVNQLNKFADKETLIQFLRCFLLESNSSSVRWQAHCLALHIYRNSNKSQQELLLDLMWSIWPELPAYGRKAAQFVDLLGYFSLKTQQTEKKLKEYSQKAVEILRTQNHILTNHPNSNIYNTLSGLVEFDGYYLESDPCLVCNNPEVPFCYIKLSSIKVDTRYTTTQQVVKLIGSHTISKVTVKIGDLKRTKMVRTINLYYNNRTVQAIVELKNKPARWHKAKKVQLTPGQTEVKIDLPLPIVASNLMIEFADFYENYQASTETLQCPRCSASVPANPGVCGNCGENVYQCHKCRSINYDEKDPFLCNACGFCKYARFDFMLYAKPCCAVDPIENEEDRKKAVTNINTLLDKADRVYHQLMGHRPQLENLLCKVNEAAPEKPQDESGSSGGISSTSASVNRYILQLAQEYCGDCKNSFDELSKIIQKVFASRKELLEYDLQQREAATKSSRTTVQPTFTASQYRALSVLGCGHTSSTKCYGCASAVTEHCITLLRALATNSAIRHILVSQGLIRELFDYNLRRGAATMREEVRQLMCLLTRDNPEATQQMNDLIIGKVSAALKGHWANPDLASSLQYEMLLLTDSISKEDSCWELRLRCALSLFLMAVNIKTPVVVENITLMCLRILQKLIKPPAPTSKKNKDVPADALTTVKPYSNEIHAQAQLWLKRDPKASYEAWKKCLPARGVDANGKSPSKAELHQLYLSEKYVWKWKQFMSRRGKRTCPLDLKLGHNNWLRQVLFTPATQAARQAACTIVEALATIPSRKQQVLDLLTSYLDELSIAGECAAEYLALYQKLIKPAHWKVYLAARGVLPYIGSLITK</sequence>
<evidence type="ECO:0000313" key="8">
    <source>
        <dbReference type="Proteomes" id="UP000237246"/>
    </source>
</evidence>
<dbReference type="Proteomes" id="UP000237246">
    <property type="component" value="Unassembled WGS sequence"/>
</dbReference>
<keyword evidence="2" id="KW-0863">Zinc-finger</keyword>
<feature type="compositionally biased region" description="Low complexity" evidence="5">
    <location>
        <begin position="1454"/>
        <end position="1472"/>
    </location>
</feature>